<dbReference type="Proteomes" id="UP000026962">
    <property type="component" value="Chromosome 3"/>
</dbReference>
<feature type="transmembrane region" description="Helical" evidence="1">
    <location>
        <begin position="64"/>
        <end position="84"/>
    </location>
</feature>
<keyword evidence="1" id="KW-0472">Membrane</keyword>
<keyword evidence="1" id="KW-0812">Transmembrane</keyword>
<organism evidence="2">
    <name type="scientific">Oryza punctata</name>
    <name type="common">Red rice</name>
    <dbReference type="NCBI Taxonomy" id="4537"/>
    <lineage>
        <taxon>Eukaryota</taxon>
        <taxon>Viridiplantae</taxon>
        <taxon>Streptophyta</taxon>
        <taxon>Embryophyta</taxon>
        <taxon>Tracheophyta</taxon>
        <taxon>Spermatophyta</taxon>
        <taxon>Magnoliopsida</taxon>
        <taxon>Liliopsida</taxon>
        <taxon>Poales</taxon>
        <taxon>Poaceae</taxon>
        <taxon>BOP clade</taxon>
        <taxon>Oryzoideae</taxon>
        <taxon>Oryzeae</taxon>
        <taxon>Oryzinae</taxon>
        <taxon>Oryza</taxon>
    </lineage>
</organism>
<protein>
    <submittedName>
        <fullName evidence="2">Uncharacterized protein</fullName>
    </submittedName>
</protein>
<keyword evidence="3" id="KW-1185">Reference proteome</keyword>
<sequence length="88" mass="9616">MVIVMRRRRYERALVKLQALVQNIVIFLIDQTMLINLGNALALVESLTTTFHLHTNTVKMRTSSLLFAAAVAIVAAVFGATAAGDDES</sequence>
<dbReference type="AlphaFoldDB" id="A0A0E0KAD1"/>
<dbReference type="Gramene" id="OPUNC03G07650.1">
    <property type="protein sequence ID" value="OPUNC03G07650.1"/>
    <property type="gene ID" value="OPUNC03G07650"/>
</dbReference>
<reference evidence="2" key="2">
    <citation type="submission" date="2018-05" db="EMBL/GenBank/DDBJ databases">
        <title>OpunRS2 (Oryza punctata Reference Sequence Version 2).</title>
        <authorList>
            <person name="Zhang J."/>
            <person name="Kudrna D."/>
            <person name="Lee S."/>
            <person name="Talag J."/>
            <person name="Welchert J."/>
            <person name="Wing R.A."/>
        </authorList>
    </citation>
    <scope>NUCLEOTIDE SEQUENCE [LARGE SCALE GENOMIC DNA]</scope>
</reference>
<accession>A0A0E0KAD1</accession>
<keyword evidence="1" id="KW-1133">Transmembrane helix</keyword>
<name>A0A0E0KAD1_ORYPU</name>
<evidence type="ECO:0000313" key="3">
    <source>
        <dbReference type="Proteomes" id="UP000026962"/>
    </source>
</evidence>
<evidence type="ECO:0000313" key="2">
    <source>
        <dbReference type="EnsemblPlants" id="OPUNC03G07650.1"/>
    </source>
</evidence>
<proteinExistence type="predicted"/>
<dbReference type="EnsemblPlants" id="OPUNC03G07650.1">
    <property type="protein sequence ID" value="OPUNC03G07650.1"/>
    <property type="gene ID" value="OPUNC03G07650"/>
</dbReference>
<dbReference type="HOGENOM" id="CLU_2472925_0_0_1"/>
<evidence type="ECO:0000256" key="1">
    <source>
        <dbReference type="SAM" id="Phobius"/>
    </source>
</evidence>
<reference evidence="2" key="1">
    <citation type="submission" date="2015-04" db="UniProtKB">
        <authorList>
            <consortium name="EnsemblPlants"/>
        </authorList>
    </citation>
    <scope>IDENTIFICATION</scope>
</reference>